<evidence type="ECO:0000313" key="2">
    <source>
        <dbReference type="Proteomes" id="UP000198901"/>
    </source>
</evidence>
<accession>A0A1G9XNL0</accession>
<dbReference type="STRING" id="563176.SAMN04488090_4682"/>
<organism evidence="1 2">
    <name type="scientific">Siphonobacter aquaeclarae</name>
    <dbReference type="NCBI Taxonomy" id="563176"/>
    <lineage>
        <taxon>Bacteria</taxon>
        <taxon>Pseudomonadati</taxon>
        <taxon>Bacteroidota</taxon>
        <taxon>Cytophagia</taxon>
        <taxon>Cytophagales</taxon>
        <taxon>Cytophagaceae</taxon>
        <taxon>Siphonobacter</taxon>
    </lineage>
</organism>
<name>A0A1G9XNL0_9BACT</name>
<dbReference type="EMBL" id="FNGS01000011">
    <property type="protein sequence ID" value="SDM98026.1"/>
    <property type="molecule type" value="Genomic_DNA"/>
</dbReference>
<dbReference type="AlphaFoldDB" id="A0A1G9XNL0"/>
<sequence length="203" mass="23282">MLDTFQLTREQIDSAYSYESYRSLIDTLLAKGQTTGPKQSEALTKYTQLNVQRMHRLDKTTVLMPELAEAARQLDRSYFWLVLTEGWCGDAAQIIPVFEHIATASNGRIQTRYFLRDEHPEFMDAHLTKGGRAIPKLVVADAETLQEAAEWGPRPEPAQELYWSLKDGQVPFDELTTRLHTWYAKDKTLTTQAELLALLHQLQ</sequence>
<protein>
    <submittedName>
        <fullName evidence="1">Thioredoxin</fullName>
    </submittedName>
</protein>
<dbReference type="OrthoDB" id="6120799at2"/>
<dbReference type="Gene3D" id="3.40.30.10">
    <property type="entry name" value="Glutaredoxin"/>
    <property type="match status" value="1"/>
</dbReference>
<dbReference type="Proteomes" id="UP000198901">
    <property type="component" value="Unassembled WGS sequence"/>
</dbReference>
<dbReference type="InterPro" id="IPR036249">
    <property type="entry name" value="Thioredoxin-like_sf"/>
</dbReference>
<dbReference type="Pfam" id="PF14595">
    <property type="entry name" value="Thioredoxin_9"/>
    <property type="match status" value="1"/>
</dbReference>
<evidence type="ECO:0000313" key="1">
    <source>
        <dbReference type="EMBL" id="SDM98026.1"/>
    </source>
</evidence>
<reference evidence="1 2" key="1">
    <citation type="submission" date="2016-10" db="EMBL/GenBank/DDBJ databases">
        <authorList>
            <person name="de Groot N.N."/>
        </authorList>
    </citation>
    <scope>NUCLEOTIDE SEQUENCE [LARGE SCALE GENOMIC DNA]</scope>
    <source>
        <strain evidence="1 2">DSM 21668</strain>
    </source>
</reference>
<proteinExistence type="predicted"/>
<gene>
    <name evidence="1" type="ORF">SAMN04488090_4682</name>
</gene>
<keyword evidence="2" id="KW-1185">Reference proteome</keyword>
<dbReference type="RefSeq" id="WP_093208408.1">
    <property type="nucleotide sequence ID" value="NZ_FNGS01000011.1"/>
</dbReference>
<dbReference type="SUPFAM" id="SSF52833">
    <property type="entry name" value="Thioredoxin-like"/>
    <property type="match status" value="1"/>
</dbReference>